<dbReference type="EMBL" id="NCSJ02000004">
    <property type="protein sequence ID" value="RFU35911.1"/>
    <property type="molecule type" value="Genomic_DNA"/>
</dbReference>
<keyword evidence="6 8" id="KW-0106">Calcium</keyword>
<comment type="subcellular location">
    <subcellularLocation>
        <location evidence="1">Secreted</location>
        <location evidence="1">Extracellular space</location>
    </subcellularLocation>
</comment>
<comment type="caution">
    <text evidence="10">The sequence shown here is derived from an EMBL/GenBank/DDBJ whole genome shotgun (WGS) entry which is preliminary data.</text>
</comment>
<dbReference type="Pfam" id="PF09286">
    <property type="entry name" value="Pro-kuma_activ"/>
    <property type="match status" value="1"/>
</dbReference>
<feature type="non-terminal residue" evidence="10">
    <location>
        <position position="728"/>
    </location>
</feature>
<dbReference type="AlphaFoldDB" id="A0A3E2HSE2"/>
<dbReference type="GO" id="GO:0008240">
    <property type="term" value="F:tripeptidyl-peptidase activity"/>
    <property type="evidence" value="ECO:0007669"/>
    <property type="project" value="TreeGrafter"/>
</dbReference>
<keyword evidence="4 8" id="KW-0378">Hydrolase</keyword>
<feature type="binding site" evidence="8">
    <location>
        <position position="705"/>
    </location>
    <ligand>
        <name>Ca(2+)</name>
        <dbReference type="ChEBI" id="CHEBI:29108"/>
    </ligand>
</feature>
<evidence type="ECO:0000256" key="3">
    <source>
        <dbReference type="ARBA" id="ARBA00022723"/>
    </source>
</evidence>
<dbReference type="SUPFAM" id="SSF54897">
    <property type="entry name" value="Protease propeptides/inhibitors"/>
    <property type="match status" value="1"/>
</dbReference>
<feature type="binding site" evidence="8">
    <location>
        <position position="707"/>
    </location>
    <ligand>
        <name>Ca(2+)</name>
        <dbReference type="ChEBI" id="CHEBI:29108"/>
    </ligand>
</feature>
<keyword evidence="3 8" id="KW-0479">Metal-binding</keyword>
<dbReference type="InterPro" id="IPR030400">
    <property type="entry name" value="Sedolisin_dom"/>
</dbReference>
<sequence length="728" mass="78922">MTFQTSADRPSSVVRAHDTTSTAIIVAEYRPGQSAPWQQVQYKSVEPALFKGRGAPFHFLSAFLLKSATLVLALIAAVQSAAVPNTHVVHEKRHYTPKTWTKRDKLHPKALMPMRISLQQRNLEQGHEFLMDVSDPSSSNYAKHWTSEEVIEMFAPEEKTVEAVRQWLVDFGIAPERITHTDNRGWLAFDATTEEAENLLHTEFYGYEHKTTGHVAAACDSYHLPKHIQEHVDFITPGIKLLAPVKRGHSKRGFGMTKEKNGHSAALPPKFKPADPSNIASIINQLETCDQTITPVCIKALYKVPTATKANPSNSLGIFEGGDFYAQEDLDLFFANFTPYIRKGTHPTPAFIDGAEAPISNISEAGGESDLDFELAYPLIYPQKITLFQTDDLFYATSSEATSIGGFNTFLDALDGSYCTYSAFGETGNDPTLDPIYPDPNPGGFKGKTMCGVYKPTNVISVSYGGQEDDLPASYQQRQCNEFLKLGLQGHSIFYASGDDGVAGPPGDDSDNGCLGPDSKVFSPAWPNSCPYLTNVGATKVYPGHTVFEPESAVVDPVGQPYSIAFSSGGGFSNIYPIPSYQAAAVAEFFKNDNPPYPHYSGGENLGKNGGLYNRIGRGYPDVAANGDNIATFNAGEYGLSGGTSASTPIFASIINLINEERLAIGKKPVGFVNPVLYSNPWVLNDITNGTNPGCGTVGFSAVKGWDPVTGLGTPNYPKMLALFLSLP</sequence>
<dbReference type="OrthoDB" id="409122at2759"/>
<feature type="active site" description="Charge relay system" evidence="8">
    <location>
        <position position="368"/>
    </location>
</feature>
<accession>A0A3E2HSE2</accession>
<dbReference type="SMART" id="SM00944">
    <property type="entry name" value="Pro-kuma_activ"/>
    <property type="match status" value="1"/>
</dbReference>
<feature type="binding site" evidence="8">
    <location>
        <position position="687"/>
    </location>
    <ligand>
        <name>Ca(2+)</name>
        <dbReference type="ChEBI" id="CHEBI:29108"/>
    </ligand>
</feature>
<feature type="binding site" evidence="8">
    <location>
        <position position="686"/>
    </location>
    <ligand>
        <name>Ca(2+)</name>
        <dbReference type="ChEBI" id="CHEBI:29108"/>
    </ligand>
</feature>
<evidence type="ECO:0000313" key="11">
    <source>
        <dbReference type="Proteomes" id="UP000258309"/>
    </source>
</evidence>
<dbReference type="GO" id="GO:0005576">
    <property type="term" value="C:extracellular region"/>
    <property type="evidence" value="ECO:0007669"/>
    <property type="project" value="UniProtKB-SubCell"/>
</dbReference>
<evidence type="ECO:0000256" key="4">
    <source>
        <dbReference type="ARBA" id="ARBA00022801"/>
    </source>
</evidence>
<keyword evidence="5 8" id="KW-0720">Serine protease</keyword>
<comment type="cofactor">
    <cofactor evidence="8">
        <name>Ca(2+)</name>
        <dbReference type="ChEBI" id="CHEBI:29108"/>
    </cofactor>
    <text evidence="8">Binds 1 Ca(2+) ion per subunit.</text>
</comment>
<dbReference type="GO" id="GO:0006508">
    <property type="term" value="P:proteolysis"/>
    <property type="evidence" value="ECO:0007669"/>
    <property type="project" value="UniProtKB-KW"/>
</dbReference>
<evidence type="ECO:0000256" key="1">
    <source>
        <dbReference type="ARBA" id="ARBA00004239"/>
    </source>
</evidence>
<dbReference type="Gene3D" id="3.40.50.200">
    <property type="entry name" value="Peptidase S8/S53 domain"/>
    <property type="match status" value="1"/>
</dbReference>
<dbReference type="PANTHER" id="PTHR14218">
    <property type="entry name" value="PROTEASE S8 TRIPEPTIDYL PEPTIDASE I CLN2"/>
    <property type="match status" value="1"/>
</dbReference>
<dbReference type="InterPro" id="IPR036852">
    <property type="entry name" value="Peptidase_S8/S53_dom_sf"/>
</dbReference>
<dbReference type="Proteomes" id="UP000258309">
    <property type="component" value="Unassembled WGS sequence"/>
</dbReference>
<feature type="domain" description="Peptidase S53" evidence="9">
    <location>
        <begin position="292"/>
        <end position="727"/>
    </location>
</feature>
<keyword evidence="7" id="KW-0865">Zymogen</keyword>
<dbReference type="CDD" id="cd11377">
    <property type="entry name" value="Pro-peptidase_S53"/>
    <property type="match status" value="1"/>
</dbReference>
<dbReference type="GO" id="GO:0046872">
    <property type="term" value="F:metal ion binding"/>
    <property type="evidence" value="ECO:0007669"/>
    <property type="project" value="UniProtKB-UniRule"/>
</dbReference>
<gene>
    <name evidence="10" type="ORF">B7463_g487</name>
</gene>
<dbReference type="OMA" id="FPNSCPY"/>
<evidence type="ECO:0000256" key="2">
    <source>
        <dbReference type="ARBA" id="ARBA00022670"/>
    </source>
</evidence>
<dbReference type="PANTHER" id="PTHR14218:SF19">
    <property type="entry name" value="SERINE PROTEASE AORO, PUTATIVE (AFU_ORTHOLOGUE AFUA_6G10250)-RELATED"/>
    <property type="match status" value="1"/>
</dbReference>
<feature type="active site" description="Charge relay system" evidence="8">
    <location>
        <position position="645"/>
    </location>
</feature>
<organism evidence="10 11">
    <name type="scientific">Scytalidium lignicola</name>
    <name type="common">Hyphomycete</name>
    <dbReference type="NCBI Taxonomy" id="5539"/>
    <lineage>
        <taxon>Eukaryota</taxon>
        <taxon>Fungi</taxon>
        <taxon>Dikarya</taxon>
        <taxon>Ascomycota</taxon>
        <taxon>Pezizomycotina</taxon>
        <taxon>Leotiomycetes</taxon>
        <taxon>Leotiomycetes incertae sedis</taxon>
        <taxon>Scytalidium</taxon>
    </lineage>
</organism>
<dbReference type="CDD" id="cd04056">
    <property type="entry name" value="Peptidases_S53"/>
    <property type="match status" value="1"/>
</dbReference>
<evidence type="ECO:0000256" key="7">
    <source>
        <dbReference type="ARBA" id="ARBA00023145"/>
    </source>
</evidence>
<dbReference type="SUPFAM" id="SSF52743">
    <property type="entry name" value="Subtilisin-like"/>
    <property type="match status" value="1"/>
</dbReference>
<proteinExistence type="predicted"/>
<feature type="active site" description="Charge relay system" evidence="8">
    <location>
        <position position="372"/>
    </location>
</feature>
<keyword evidence="11" id="KW-1185">Reference proteome</keyword>
<protein>
    <recommendedName>
        <fullName evidence="9">Peptidase S53 domain-containing protein</fullName>
    </recommendedName>
</protein>
<keyword evidence="2 8" id="KW-0645">Protease</keyword>
<dbReference type="InterPro" id="IPR015366">
    <property type="entry name" value="S53_propep"/>
</dbReference>
<dbReference type="PROSITE" id="PS51695">
    <property type="entry name" value="SEDOLISIN"/>
    <property type="match status" value="1"/>
</dbReference>
<evidence type="ECO:0000256" key="6">
    <source>
        <dbReference type="ARBA" id="ARBA00022837"/>
    </source>
</evidence>
<evidence type="ECO:0000256" key="5">
    <source>
        <dbReference type="ARBA" id="ARBA00022825"/>
    </source>
</evidence>
<evidence type="ECO:0000313" key="10">
    <source>
        <dbReference type="EMBL" id="RFU35911.1"/>
    </source>
</evidence>
<dbReference type="STRING" id="5539.A0A3E2HSE2"/>
<feature type="non-terminal residue" evidence="10">
    <location>
        <position position="1"/>
    </location>
</feature>
<dbReference type="InterPro" id="IPR050819">
    <property type="entry name" value="Tripeptidyl-peptidase_I"/>
</dbReference>
<dbReference type="GO" id="GO:0004252">
    <property type="term" value="F:serine-type endopeptidase activity"/>
    <property type="evidence" value="ECO:0007669"/>
    <property type="project" value="UniProtKB-UniRule"/>
</dbReference>
<name>A0A3E2HSE2_SCYLI</name>
<evidence type="ECO:0000259" key="9">
    <source>
        <dbReference type="PROSITE" id="PS51695"/>
    </source>
</evidence>
<reference evidence="10 11" key="1">
    <citation type="submission" date="2018-05" db="EMBL/GenBank/DDBJ databases">
        <title>Draft genome sequence of Scytalidium lignicola DSM 105466, a ubiquitous saprotrophic fungus.</title>
        <authorList>
            <person name="Buettner E."/>
            <person name="Gebauer A.M."/>
            <person name="Hofrichter M."/>
            <person name="Liers C."/>
            <person name="Kellner H."/>
        </authorList>
    </citation>
    <scope>NUCLEOTIDE SEQUENCE [LARGE SCALE GENOMIC DNA]</scope>
    <source>
        <strain evidence="10 11">DSM 105466</strain>
    </source>
</reference>
<evidence type="ECO:0000256" key="8">
    <source>
        <dbReference type="PROSITE-ProRule" id="PRU01032"/>
    </source>
</evidence>